<dbReference type="AlphaFoldDB" id="A0ABD3W0G8"/>
<evidence type="ECO:0000313" key="3">
    <source>
        <dbReference type="Proteomes" id="UP001634394"/>
    </source>
</evidence>
<accession>A0ABD3W0G8</accession>
<reference evidence="2 3" key="1">
    <citation type="submission" date="2024-11" db="EMBL/GenBank/DDBJ databases">
        <title>Chromosome-level genome assembly of the freshwater bivalve Anodonta woodiana.</title>
        <authorList>
            <person name="Chen X."/>
        </authorList>
    </citation>
    <scope>NUCLEOTIDE SEQUENCE [LARGE SCALE GENOMIC DNA]</scope>
    <source>
        <strain evidence="2">MN2024</strain>
        <tissue evidence="2">Gills</tissue>
    </source>
</reference>
<organism evidence="2 3">
    <name type="scientific">Sinanodonta woodiana</name>
    <name type="common">Chinese pond mussel</name>
    <name type="synonym">Anodonta woodiana</name>
    <dbReference type="NCBI Taxonomy" id="1069815"/>
    <lineage>
        <taxon>Eukaryota</taxon>
        <taxon>Metazoa</taxon>
        <taxon>Spiralia</taxon>
        <taxon>Lophotrochozoa</taxon>
        <taxon>Mollusca</taxon>
        <taxon>Bivalvia</taxon>
        <taxon>Autobranchia</taxon>
        <taxon>Heteroconchia</taxon>
        <taxon>Palaeoheterodonta</taxon>
        <taxon>Unionida</taxon>
        <taxon>Unionoidea</taxon>
        <taxon>Unionidae</taxon>
        <taxon>Unioninae</taxon>
        <taxon>Sinanodonta</taxon>
    </lineage>
</organism>
<feature type="region of interest" description="Disordered" evidence="1">
    <location>
        <begin position="1"/>
        <end position="34"/>
    </location>
</feature>
<proteinExistence type="predicted"/>
<comment type="caution">
    <text evidence="2">The sequence shown here is derived from an EMBL/GenBank/DDBJ whole genome shotgun (WGS) entry which is preliminary data.</text>
</comment>
<protein>
    <submittedName>
        <fullName evidence="2">Uncharacterized protein</fullName>
    </submittedName>
</protein>
<evidence type="ECO:0000313" key="2">
    <source>
        <dbReference type="EMBL" id="KAL3867339.1"/>
    </source>
</evidence>
<dbReference type="EMBL" id="JBJQND010000009">
    <property type="protein sequence ID" value="KAL3867339.1"/>
    <property type="molecule type" value="Genomic_DNA"/>
</dbReference>
<gene>
    <name evidence="2" type="ORF">ACJMK2_044549</name>
</gene>
<evidence type="ECO:0000256" key="1">
    <source>
        <dbReference type="SAM" id="MobiDB-lite"/>
    </source>
</evidence>
<sequence>MDNFESIKSHHSGSKACSQSSKHSDAPSVARQKRAQAEAAMAAILFAKRHAALERMEAITRKEAARQKAVMDEEASIFTTEMNLLQTKKELAIAEAEARVYEVDEAGSQVIEYGPPQ</sequence>
<keyword evidence="3" id="KW-1185">Reference proteome</keyword>
<dbReference type="Proteomes" id="UP001634394">
    <property type="component" value="Unassembled WGS sequence"/>
</dbReference>
<name>A0ABD3W0G8_SINWO</name>